<proteinExistence type="predicted"/>
<keyword evidence="1" id="KW-0812">Transmembrane</keyword>
<comment type="caution">
    <text evidence="3">The sequence shown here is derived from an EMBL/GenBank/DDBJ whole genome shotgun (WGS) entry which is preliminary data.</text>
</comment>
<keyword evidence="1" id="KW-1133">Transmembrane helix</keyword>
<dbReference type="InterPro" id="IPR009589">
    <property type="entry name" value="PH_YyaB-like"/>
</dbReference>
<dbReference type="RefSeq" id="WP_307330283.1">
    <property type="nucleotide sequence ID" value="NZ_JAUSUG010000023.1"/>
</dbReference>
<sequence>MYFPSKKDVWLTLIVWGSILVVVVPAIIEQQIVGLFIALPIAFFIGWLWFTTGYTIEKANLKIKFGPFRKTVHIQEIRKINKTKNPISAPALSIDRIEIIYGKFNDMVFISPRKEREFVQLLLKENPDIVLDEKLKDIIGE</sequence>
<reference evidence="3 4" key="1">
    <citation type="submission" date="2023-07" db="EMBL/GenBank/DDBJ databases">
        <title>Genomic Encyclopedia of Type Strains, Phase IV (KMG-IV): sequencing the most valuable type-strain genomes for metagenomic binning, comparative biology and taxonomic classification.</title>
        <authorList>
            <person name="Goeker M."/>
        </authorList>
    </citation>
    <scope>NUCLEOTIDE SEQUENCE [LARGE SCALE GENOMIC DNA]</scope>
    <source>
        <strain evidence="3 4">DSM 9768</strain>
    </source>
</reference>
<evidence type="ECO:0000313" key="3">
    <source>
        <dbReference type="EMBL" id="MDQ0257100.1"/>
    </source>
</evidence>
<feature type="domain" description="Uncharacterized protein YyaB-like PH" evidence="2">
    <location>
        <begin position="52"/>
        <end position="126"/>
    </location>
</feature>
<name>A0ABU0A0X0_9BACI</name>
<accession>A0ABU0A0X0</accession>
<evidence type="ECO:0000313" key="4">
    <source>
        <dbReference type="Proteomes" id="UP001230005"/>
    </source>
</evidence>
<feature type="transmembrane region" description="Helical" evidence="1">
    <location>
        <begin position="34"/>
        <end position="56"/>
    </location>
</feature>
<dbReference type="Pfam" id="PF06713">
    <property type="entry name" value="bPH_4"/>
    <property type="match status" value="1"/>
</dbReference>
<protein>
    <recommendedName>
        <fullName evidence="2">Uncharacterized protein YyaB-like PH domain-containing protein</fullName>
    </recommendedName>
</protein>
<dbReference type="EMBL" id="JAUSUG010000023">
    <property type="protein sequence ID" value="MDQ0257100.1"/>
    <property type="molecule type" value="Genomic_DNA"/>
</dbReference>
<evidence type="ECO:0000259" key="2">
    <source>
        <dbReference type="Pfam" id="PF06713"/>
    </source>
</evidence>
<keyword evidence="4" id="KW-1185">Reference proteome</keyword>
<feature type="transmembrane region" description="Helical" evidence="1">
    <location>
        <begin position="9"/>
        <end position="28"/>
    </location>
</feature>
<keyword evidence="1" id="KW-0472">Membrane</keyword>
<organism evidence="3 4">
    <name type="scientific">Evansella vedderi</name>
    <dbReference type="NCBI Taxonomy" id="38282"/>
    <lineage>
        <taxon>Bacteria</taxon>
        <taxon>Bacillati</taxon>
        <taxon>Bacillota</taxon>
        <taxon>Bacilli</taxon>
        <taxon>Bacillales</taxon>
        <taxon>Bacillaceae</taxon>
        <taxon>Evansella</taxon>
    </lineage>
</organism>
<evidence type="ECO:0000256" key="1">
    <source>
        <dbReference type="SAM" id="Phobius"/>
    </source>
</evidence>
<gene>
    <name evidence="3" type="ORF">J2S74_004546</name>
</gene>
<dbReference type="Proteomes" id="UP001230005">
    <property type="component" value="Unassembled WGS sequence"/>
</dbReference>